<gene>
    <name evidence="1" type="ORF">M6B38_148930</name>
</gene>
<dbReference type="EMBL" id="JANAVB010031219">
    <property type="protein sequence ID" value="KAJ6812215.1"/>
    <property type="molecule type" value="Genomic_DNA"/>
</dbReference>
<comment type="caution">
    <text evidence="1">The sequence shown here is derived from an EMBL/GenBank/DDBJ whole genome shotgun (WGS) entry which is preliminary data.</text>
</comment>
<sequence>MVVLRKCSLEDMLMVVEEHRVTRIIKEEGEAEASQLRFLNGFFFLLLLLLSSQIQPKAQAFLQKQSLSSYNPLLLLHADPLLRQPEEDLLSRICPPIILHFRRRQRVPSRS</sequence>
<name>A0AAX6F8F7_IRIPA</name>
<evidence type="ECO:0000313" key="1">
    <source>
        <dbReference type="EMBL" id="KAJ6812215.1"/>
    </source>
</evidence>
<accession>A0AAX6F8F7</accession>
<proteinExistence type="predicted"/>
<protein>
    <submittedName>
        <fullName evidence="1">Glutaminyl-peptide cyclotransferase</fullName>
    </submittedName>
</protein>
<organism evidence="1 2">
    <name type="scientific">Iris pallida</name>
    <name type="common">Sweet iris</name>
    <dbReference type="NCBI Taxonomy" id="29817"/>
    <lineage>
        <taxon>Eukaryota</taxon>
        <taxon>Viridiplantae</taxon>
        <taxon>Streptophyta</taxon>
        <taxon>Embryophyta</taxon>
        <taxon>Tracheophyta</taxon>
        <taxon>Spermatophyta</taxon>
        <taxon>Magnoliopsida</taxon>
        <taxon>Liliopsida</taxon>
        <taxon>Asparagales</taxon>
        <taxon>Iridaceae</taxon>
        <taxon>Iridoideae</taxon>
        <taxon>Irideae</taxon>
        <taxon>Iris</taxon>
    </lineage>
</organism>
<dbReference type="Proteomes" id="UP001140949">
    <property type="component" value="Unassembled WGS sequence"/>
</dbReference>
<evidence type="ECO:0000313" key="2">
    <source>
        <dbReference type="Proteomes" id="UP001140949"/>
    </source>
</evidence>
<reference evidence="1" key="2">
    <citation type="submission" date="2023-04" db="EMBL/GenBank/DDBJ databases">
        <authorList>
            <person name="Bruccoleri R.E."/>
            <person name="Oakeley E.J."/>
            <person name="Faust A.-M."/>
            <person name="Dessus-Babus S."/>
            <person name="Altorfer M."/>
            <person name="Burckhardt D."/>
            <person name="Oertli M."/>
            <person name="Naumann U."/>
            <person name="Petersen F."/>
            <person name="Wong J."/>
        </authorList>
    </citation>
    <scope>NUCLEOTIDE SEQUENCE</scope>
    <source>
        <strain evidence="1">GSM-AAB239-AS_SAM_17_03QT</strain>
        <tissue evidence="1">Leaf</tissue>
    </source>
</reference>
<reference evidence="1" key="1">
    <citation type="journal article" date="2023" name="GigaByte">
        <title>Genome assembly of the bearded iris, Iris pallida Lam.</title>
        <authorList>
            <person name="Bruccoleri R.E."/>
            <person name="Oakeley E.J."/>
            <person name="Faust A.M.E."/>
            <person name="Altorfer M."/>
            <person name="Dessus-Babus S."/>
            <person name="Burckhardt D."/>
            <person name="Oertli M."/>
            <person name="Naumann U."/>
            <person name="Petersen F."/>
            <person name="Wong J."/>
        </authorList>
    </citation>
    <scope>NUCLEOTIDE SEQUENCE</scope>
    <source>
        <strain evidence="1">GSM-AAB239-AS_SAM_17_03QT</strain>
    </source>
</reference>
<keyword evidence="2" id="KW-1185">Reference proteome</keyword>
<dbReference type="AlphaFoldDB" id="A0AAX6F8F7"/>